<organism evidence="2 3">
    <name type="scientific">Nocardia acididurans</name>
    <dbReference type="NCBI Taxonomy" id="2802282"/>
    <lineage>
        <taxon>Bacteria</taxon>
        <taxon>Bacillati</taxon>
        <taxon>Actinomycetota</taxon>
        <taxon>Actinomycetes</taxon>
        <taxon>Mycobacteriales</taxon>
        <taxon>Nocardiaceae</taxon>
        <taxon>Nocardia</taxon>
    </lineage>
</organism>
<evidence type="ECO:0000313" key="2">
    <source>
        <dbReference type="EMBL" id="MBL1076797.1"/>
    </source>
</evidence>
<dbReference type="PANTHER" id="PTHR35333">
    <property type="entry name" value="BETA-LACTAMASE"/>
    <property type="match status" value="1"/>
</dbReference>
<dbReference type="EMBL" id="JAERRJ010000007">
    <property type="protein sequence ID" value="MBL1076797.1"/>
    <property type="molecule type" value="Genomic_DNA"/>
</dbReference>
<dbReference type="Proteomes" id="UP000602198">
    <property type="component" value="Unassembled WGS sequence"/>
</dbReference>
<proteinExistence type="predicted"/>
<keyword evidence="2" id="KW-0378">Hydrolase</keyword>
<dbReference type="InterPro" id="IPR012338">
    <property type="entry name" value="Beta-lactam/transpept-like"/>
</dbReference>
<reference evidence="2 3" key="1">
    <citation type="submission" date="2021-01" db="EMBL/GenBank/DDBJ databases">
        <title>WGS of actinomycetes isolated from Thailand.</title>
        <authorList>
            <person name="Thawai C."/>
        </authorList>
    </citation>
    <scope>NUCLEOTIDE SEQUENCE [LARGE SCALE GENOMIC DNA]</scope>
    <source>
        <strain evidence="2 3">LPG 2</strain>
    </source>
</reference>
<dbReference type="SUPFAM" id="SSF56601">
    <property type="entry name" value="beta-lactamase/transpeptidase-like"/>
    <property type="match status" value="1"/>
</dbReference>
<evidence type="ECO:0000313" key="3">
    <source>
        <dbReference type="Proteomes" id="UP000602198"/>
    </source>
</evidence>
<protein>
    <submittedName>
        <fullName evidence="2">Serine hydrolase</fullName>
    </submittedName>
</protein>
<dbReference type="Pfam" id="PF13354">
    <property type="entry name" value="Beta-lactamase2"/>
    <property type="match status" value="1"/>
</dbReference>
<dbReference type="GO" id="GO:0016787">
    <property type="term" value="F:hydrolase activity"/>
    <property type="evidence" value="ECO:0007669"/>
    <property type="project" value="UniProtKB-KW"/>
</dbReference>
<dbReference type="Gene3D" id="3.40.710.10">
    <property type="entry name" value="DD-peptidase/beta-lactamase superfamily"/>
    <property type="match status" value="1"/>
</dbReference>
<name>A0ABS1M828_9NOCA</name>
<comment type="caution">
    <text evidence="2">The sequence shown here is derived from an EMBL/GenBank/DDBJ whole genome shotgun (WGS) entry which is preliminary data.</text>
</comment>
<keyword evidence="3" id="KW-1185">Reference proteome</keyword>
<dbReference type="InterPro" id="IPR045155">
    <property type="entry name" value="Beta-lactam_cat"/>
</dbReference>
<dbReference type="PANTHER" id="PTHR35333:SF3">
    <property type="entry name" value="BETA-LACTAMASE-TYPE TRANSPEPTIDASE FOLD CONTAINING PROTEIN"/>
    <property type="match status" value="1"/>
</dbReference>
<sequence>MSAAPSTRTAVQRIRAVFADAGCTGWVHARRCPTAAAASQGVPSERTAHATAAGTGSGSLAALGSAAEVDVDGRDRVVTASVYKLPLFLAFCRAVDAGRIDPCSRLTVNPPECTPGPTGLAALRDPVTLSRRDLAASMMTVSDNAAADMLLGEVGLAAIEELLAEIGLRETRIVGGTADVHRSLVLETDTHSTAEAFAALADNDEAWSVSAYDPSYASATTPEEMTRLLCALWGGQVLSAEQTIFAQSVMRQQVWQHRISSGFAHRGVSVAGKTGTIGVIRNEVAMVEFPGEYPIAVAVFTRAARADPNLPVVDAAIGEAARIAVTELRRPLDAE</sequence>
<feature type="domain" description="Beta-lactamase class A catalytic" evidence="1">
    <location>
        <begin position="62"/>
        <end position="301"/>
    </location>
</feature>
<evidence type="ECO:0000259" key="1">
    <source>
        <dbReference type="Pfam" id="PF13354"/>
    </source>
</evidence>
<gene>
    <name evidence="2" type="ORF">JK358_20580</name>
</gene>
<accession>A0ABS1M828</accession>
<dbReference type="InterPro" id="IPR000871">
    <property type="entry name" value="Beta-lactam_class-A"/>
</dbReference>
<dbReference type="RefSeq" id="WP_201949331.1">
    <property type="nucleotide sequence ID" value="NZ_JAERRJ010000007.1"/>
</dbReference>